<sequence>MYSLVTLLFVEAFVQNIKPKIRNKLQYRAETNENRVDYLSPALIDTYVKEGTPRTIFSTISSSWSFRDLPLPVASDSYPVLIYNHGFLTFPRFSMTQLEYLASHGYVVLAISHPERKRLIERTSGVVVPVNYTQVEFTEEEDAASIKAYFDAKLKKANSWPPAESKFYIVKSLILTSITQPFTT</sequence>
<dbReference type="EMBL" id="MJIL01000099">
    <property type="protein sequence ID" value="OLQ69928.1"/>
    <property type="molecule type" value="Genomic_DNA"/>
</dbReference>
<dbReference type="Proteomes" id="UP000186905">
    <property type="component" value="Unassembled WGS sequence"/>
</dbReference>
<reference evidence="1 2" key="1">
    <citation type="submission" date="2016-09" db="EMBL/GenBank/DDBJ databases">
        <title>Photobacterium proteolyticum sp. nov. a protease producing bacterium isolated from ocean sediments of Laizhou Bay.</title>
        <authorList>
            <person name="Li Y."/>
        </authorList>
    </citation>
    <scope>NUCLEOTIDE SEQUENCE [LARGE SCALE GENOMIC DNA]</scope>
    <source>
        <strain evidence="1 2">13-12</strain>
    </source>
</reference>
<evidence type="ECO:0008006" key="3">
    <source>
        <dbReference type="Google" id="ProtNLM"/>
    </source>
</evidence>
<dbReference type="AlphaFoldDB" id="A0A1Q9G6I4"/>
<evidence type="ECO:0000313" key="1">
    <source>
        <dbReference type="EMBL" id="OLQ69928.1"/>
    </source>
</evidence>
<protein>
    <recommendedName>
        <fullName evidence="3">1-alkyl-2-acetylglycerophosphocholine esterase</fullName>
    </recommendedName>
</protein>
<dbReference type="SUPFAM" id="SSF53474">
    <property type="entry name" value="alpha/beta-Hydrolases"/>
    <property type="match status" value="1"/>
</dbReference>
<organism evidence="1 2">
    <name type="scientific">Photobacterium proteolyticum</name>
    <dbReference type="NCBI Taxonomy" id="1903952"/>
    <lineage>
        <taxon>Bacteria</taxon>
        <taxon>Pseudomonadati</taxon>
        <taxon>Pseudomonadota</taxon>
        <taxon>Gammaproteobacteria</taxon>
        <taxon>Vibrionales</taxon>
        <taxon>Vibrionaceae</taxon>
        <taxon>Photobacterium</taxon>
    </lineage>
</organism>
<dbReference type="InterPro" id="IPR029058">
    <property type="entry name" value="AB_hydrolase_fold"/>
</dbReference>
<accession>A0A1Q9G6I4</accession>
<proteinExistence type="predicted"/>
<gene>
    <name evidence="1" type="ORF">BIT28_10270</name>
</gene>
<dbReference type="STRING" id="1903952.BIT28_10270"/>
<evidence type="ECO:0000313" key="2">
    <source>
        <dbReference type="Proteomes" id="UP000186905"/>
    </source>
</evidence>
<dbReference type="Gene3D" id="3.40.50.1820">
    <property type="entry name" value="alpha/beta hydrolase"/>
    <property type="match status" value="1"/>
</dbReference>
<dbReference type="OrthoDB" id="192696at2"/>
<comment type="caution">
    <text evidence="1">The sequence shown here is derived from an EMBL/GenBank/DDBJ whole genome shotgun (WGS) entry which is preliminary data.</text>
</comment>
<name>A0A1Q9G6I4_9GAMM</name>
<dbReference type="RefSeq" id="WP_075767930.1">
    <property type="nucleotide sequence ID" value="NZ_MJIL01000099.1"/>
</dbReference>
<dbReference type="Pfam" id="PF07224">
    <property type="entry name" value="Chlorophyllase"/>
    <property type="match status" value="1"/>
</dbReference>
<keyword evidence="2" id="KW-1185">Reference proteome</keyword>
<dbReference type="InterPro" id="IPR017395">
    <property type="entry name" value="Chlorophyllase-like"/>
</dbReference>